<dbReference type="PANTHER" id="PTHR34071">
    <property type="entry name" value="5-NITROIMIDAZOLE ANTIBIOTICS RESISTANCE PROTEIN, NIMA-FAMILY-RELATED PROTEIN-RELATED"/>
    <property type="match status" value="1"/>
</dbReference>
<dbReference type="Pfam" id="PF12900">
    <property type="entry name" value="Pyridox_ox_2"/>
    <property type="match status" value="1"/>
</dbReference>
<dbReference type="Gene3D" id="2.30.110.10">
    <property type="entry name" value="Electron Transport, Fmn-binding Protein, Chain A"/>
    <property type="match status" value="1"/>
</dbReference>
<dbReference type="SUPFAM" id="SSF50475">
    <property type="entry name" value="FMN-binding split barrel"/>
    <property type="match status" value="1"/>
</dbReference>
<protein>
    <recommendedName>
        <fullName evidence="3">Pyridoxamine 5'-phosphate oxidase family protein</fullName>
    </recommendedName>
</protein>
<proteinExistence type="predicted"/>
<accession>A0ABN7KAR3</accession>
<keyword evidence="2" id="KW-1185">Reference proteome</keyword>
<dbReference type="RefSeq" id="WP_230057323.1">
    <property type="nucleotide sequence ID" value="NZ_CAJHOE010000005.1"/>
</dbReference>
<dbReference type="InterPro" id="IPR024747">
    <property type="entry name" value="Pyridox_Oxase-rel"/>
</dbReference>
<dbReference type="InterPro" id="IPR012349">
    <property type="entry name" value="Split_barrel_FMN-bd"/>
</dbReference>
<organism evidence="1 2">
    <name type="scientific">Campylobacter suis</name>
    <dbReference type="NCBI Taxonomy" id="2790657"/>
    <lineage>
        <taxon>Bacteria</taxon>
        <taxon>Pseudomonadati</taxon>
        <taxon>Campylobacterota</taxon>
        <taxon>Epsilonproteobacteria</taxon>
        <taxon>Campylobacterales</taxon>
        <taxon>Campylobacteraceae</taxon>
        <taxon>Campylobacter</taxon>
    </lineage>
</organism>
<dbReference type="PANTHER" id="PTHR34071:SF2">
    <property type="entry name" value="FLAVIN-NUCLEOTIDE-BINDING PROTEIN"/>
    <property type="match status" value="1"/>
</dbReference>
<evidence type="ECO:0008006" key="3">
    <source>
        <dbReference type="Google" id="ProtNLM"/>
    </source>
</evidence>
<sequence length="167" mass="18824">MRRKDRELSQDEALHIIDSAQYAVVSCIDGGEIFSVPISIVRDKDSIFLHGAKGGSKASLFQDGKDVELVCVIDIKVPKFSKEQIDSILEQGKVSSIFTTEYKSAIAKTKAYEVSDDERKIYALKILSQKYTPQYMKHFDDAIKESLKITKIYELKIQTLSAKAKII</sequence>
<name>A0ABN7KAR3_9BACT</name>
<dbReference type="Proteomes" id="UP000789359">
    <property type="component" value="Unassembled WGS sequence"/>
</dbReference>
<gene>
    <name evidence="1" type="ORF">LMG8286_01577</name>
</gene>
<evidence type="ECO:0000313" key="1">
    <source>
        <dbReference type="EMBL" id="CAD7288959.1"/>
    </source>
</evidence>
<comment type="caution">
    <text evidence="1">The sequence shown here is derived from an EMBL/GenBank/DDBJ whole genome shotgun (WGS) entry which is preliminary data.</text>
</comment>
<dbReference type="EMBL" id="CAJHOE010000005">
    <property type="protein sequence ID" value="CAD7288959.1"/>
    <property type="molecule type" value="Genomic_DNA"/>
</dbReference>
<reference evidence="1 2" key="1">
    <citation type="submission" date="2020-11" db="EMBL/GenBank/DDBJ databases">
        <authorList>
            <person name="Peeters C."/>
        </authorList>
    </citation>
    <scope>NUCLEOTIDE SEQUENCE [LARGE SCALE GENOMIC DNA]</scope>
    <source>
        <strain evidence="1 2">LMG 8286</strain>
    </source>
</reference>
<evidence type="ECO:0000313" key="2">
    <source>
        <dbReference type="Proteomes" id="UP000789359"/>
    </source>
</evidence>